<keyword evidence="3" id="KW-1185">Reference proteome</keyword>
<organism evidence="2 3">
    <name type="scientific">Hyaloscypha variabilis (strain UAMH 11265 / GT02V1 / F)</name>
    <name type="common">Meliniomyces variabilis</name>
    <dbReference type="NCBI Taxonomy" id="1149755"/>
    <lineage>
        <taxon>Eukaryota</taxon>
        <taxon>Fungi</taxon>
        <taxon>Dikarya</taxon>
        <taxon>Ascomycota</taxon>
        <taxon>Pezizomycotina</taxon>
        <taxon>Leotiomycetes</taxon>
        <taxon>Helotiales</taxon>
        <taxon>Hyaloscyphaceae</taxon>
        <taxon>Hyaloscypha</taxon>
        <taxon>Hyaloscypha variabilis</taxon>
    </lineage>
</organism>
<keyword evidence="1" id="KW-1133">Transmembrane helix</keyword>
<sequence>MDPPSTRTLGGPSSEAVVFSALAVLVASVLFAAFLSGPAPAWNEEWESGWDAGWAGWAGSPVEDRTQTPQQKLQYNFGPASFIDKPSNTKHYKSPFRLFILNTMNLPVTLLFFWTLATLATSSPAAGSSVTMLNSTFEEKHGCPTQGCPHNSARSQAGFGGLEAAYGVIVISVAALL</sequence>
<name>A0A2J6S719_HYAVF</name>
<dbReference type="EMBL" id="KZ613939">
    <property type="protein sequence ID" value="PMD46564.1"/>
    <property type="molecule type" value="Genomic_DNA"/>
</dbReference>
<keyword evidence="1" id="KW-0472">Membrane</keyword>
<dbReference type="Proteomes" id="UP000235786">
    <property type="component" value="Unassembled WGS sequence"/>
</dbReference>
<feature type="transmembrane region" description="Helical" evidence="1">
    <location>
        <begin position="16"/>
        <end position="35"/>
    </location>
</feature>
<proteinExistence type="predicted"/>
<dbReference type="AlphaFoldDB" id="A0A2J6S719"/>
<evidence type="ECO:0000313" key="2">
    <source>
        <dbReference type="EMBL" id="PMD46564.1"/>
    </source>
</evidence>
<gene>
    <name evidence="2" type="ORF">L207DRAFT_577415</name>
</gene>
<feature type="transmembrane region" description="Helical" evidence="1">
    <location>
        <begin position="98"/>
        <end position="117"/>
    </location>
</feature>
<protein>
    <submittedName>
        <fullName evidence="2">Uncharacterized protein</fullName>
    </submittedName>
</protein>
<dbReference type="OrthoDB" id="10411147at2759"/>
<evidence type="ECO:0000313" key="3">
    <source>
        <dbReference type="Proteomes" id="UP000235786"/>
    </source>
</evidence>
<reference evidence="2 3" key="1">
    <citation type="submission" date="2016-04" db="EMBL/GenBank/DDBJ databases">
        <title>A degradative enzymes factory behind the ericoid mycorrhizal symbiosis.</title>
        <authorList>
            <consortium name="DOE Joint Genome Institute"/>
            <person name="Martino E."/>
            <person name="Morin E."/>
            <person name="Grelet G."/>
            <person name="Kuo A."/>
            <person name="Kohler A."/>
            <person name="Daghino S."/>
            <person name="Barry K."/>
            <person name="Choi C."/>
            <person name="Cichocki N."/>
            <person name="Clum A."/>
            <person name="Copeland A."/>
            <person name="Hainaut M."/>
            <person name="Haridas S."/>
            <person name="Labutti K."/>
            <person name="Lindquist E."/>
            <person name="Lipzen A."/>
            <person name="Khouja H.-R."/>
            <person name="Murat C."/>
            <person name="Ohm R."/>
            <person name="Olson A."/>
            <person name="Spatafora J."/>
            <person name="Veneault-Fourrey C."/>
            <person name="Henrissat B."/>
            <person name="Grigoriev I."/>
            <person name="Martin F."/>
            <person name="Perotto S."/>
        </authorList>
    </citation>
    <scope>NUCLEOTIDE SEQUENCE [LARGE SCALE GENOMIC DNA]</scope>
    <source>
        <strain evidence="2 3">F</strain>
    </source>
</reference>
<evidence type="ECO:0000256" key="1">
    <source>
        <dbReference type="SAM" id="Phobius"/>
    </source>
</evidence>
<keyword evidence="1" id="KW-0812">Transmembrane</keyword>
<accession>A0A2J6S719</accession>